<proteinExistence type="inferred from homology"/>
<dbReference type="OrthoDB" id="193499at2759"/>
<reference evidence="14 15" key="1">
    <citation type="journal article" date="2016" name="Proc. Natl. Acad. Sci. U.S.A.">
        <title>Comparative genomics of biotechnologically important yeasts.</title>
        <authorList>
            <person name="Riley R."/>
            <person name="Haridas S."/>
            <person name="Wolfe K.H."/>
            <person name="Lopes M.R."/>
            <person name="Hittinger C.T."/>
            <person name="Goeker M."/>
            <person name="Salamov A.A."/>
            <person name="Wisecaver J.H."/>
            <person name="Long T.M."/>
            <person name="Calvey C.H."/>
            <person name="Aerts A.L."/>
            <person name="Barry K.W."/>
            <person name="Choi C."/>
            <person name="Clum A."/>
            <person name="Coughlan A.Y."/>
            <person name="Deshpande S."/>
            <person name="Douglass A.P."/>
            <person name="Hanson S.J."/>
            <person name="Klenk H.-P."/>
            <person name="LaButti K.M."/>
            <person name="Lapidus A."/>
            <person name="Lindquist E.A."/>
            <person name="Lipzen A.M."/>
            <person name="Meier-Kolthoff J.P."/>
            <person name="Ohm R.A."/>
            <person name="Otillar R.P."/>
            <person name="Pangilinan J.L."/>
            <person name="Peng Y."/>
            <person name="Rokas A."/>
            <person name="Rosa C.A."/>
            <person name="Scheuner C."/>
            <person name="Sibirny A.A."/>
            <person name="Slot J.C."/>
            <person name="Stielow J.B."/>
            <person name="Sun H."/>
            <person name="Kurtzman C.P."/>
            <person name="Blackwell M."/>
            <person name="Grigoriev I.V."/>
            <person name="Jeffries T.W."/>
        </authorList>
    </citation>
    <scope>NUCLEOTIDE SEQUENCE [LARGE SCALE GENOMIC DNA]</scope>
    <source>
        <strain evidence="14 15">DSM 6958</strain>
    </source>
</reference>
<evidence type="ECO:0000256" key="7">
    <source>
        <dbReference type="ARBA" id="ARBA00022786"/>
    </source>
</evidence>
<dbReference type="GO" id="GO:0003755">
    <property type="term" value="F:peptidyl-prolyl cis-trans isomerase activity"/>
    <property type="evidence" value="ECO:0007669"/>
    <property type="project" value="UniProtKB-KW"/>
</dbReference>
<comment type="similarity">
    <text evidence="5">Belongs to the cyclophilin-type PPIase family. PPIL2 subfamily.</text>
</comment>
<dbReference type="Proteomes" id="UP000095009">
    <property type="component" value="Unassembled WGS sequence"/>
</dbReference>
<evidence type="ECO:0000256" key="5">
    <source>
        <dbReference type="ARBA" id="ARBA00007930"/>
    </source>
</evidence>
<evidence type="ECO:0000256" key="10">
    <source>
        <dbReference type="ARBA" id="ARBA00023242"/>
    </source>
</evidence>
<evidence type="ECO:0000256" key="4">
    <source>
        <dbReference type="ARBA" id="ARBA00004123"/>
    </source>
</evidence>
<dbReference type="InterPro" id="IPR020892">
    <property type="entry name" value="Cyclophilin-type_PPIase_CS"/>
</dbReference>
<dbReference type="SUPFAM" id="SSF57850">
    <property type="entry name" value="RING/U-box"/>
    <property type="match status" value="1"/>
</dbReference>
<keyword evidence="15" id="KW-1185">Reference proteome</keyword>
<protein>
    <submittedName>
        <fullName evidence="14">Cyclophilin-like protein</fullName>
    </submittedName>
</protein>
<comment type="subcellular location">
    <subcellularLocation>
        <location evidence="4">Nucleus</location>
    </subcellularLocation>
</comment>
<sequence>MGKNTDKLFITHSEWATSSGGYSASGGQQDSANARLINASSLKQPFWYCCISQQPISKGCGLISPDGFVFDLKNIYPFLNKHGNKNPVTNEPLVRTDLIKLHIAENASGAYVDPVTFKEFTKYSEAVCIKTTGNVYDAITIKDMCYKTGNLKDLLTETEFRRHDVTRLMGGIGVGNGVKNTNTNVLVEKSKPKRIISPPSANDSAKKSSTLTSYHTSASLTSTSLTPSLKTNFAEIPLDQLLKPKKFTTNAYITIETNYGNLNLELWPTHSPKAVWNFITLAQRGYYDGVKFHRNIKHFMIQGGDPTGSGSGGASAFDKGRPFSDEYHGSPYRHDDRGIISMANKGKNTNTSQFFIGYRKCPHLDGKHTVFGKVVGGLDVLDKLERTPTRGGGSDVPKDDIIMLQVRVFVNPFEDMMKTDEKKALESDFTELKQVDDTPWLKRASSDGVKIGKYLNPNKNEVSKDEANDDDDMRSKRRRITSLSKSNFSNW</sequence>
<keyword evidence="7" id="KW-0833">Ubl conjugation pathway</keyword>
<evidence type="ECO:0000256" key="9">
    <source>
        <dbReference type="ARBA" id="ARBA00023235"/>
    </source>
</evidence>
<dbReference type="GO" id="GO:0006457">
    <property type="term" value="P:protein folding"/>
    <property type="evidence" value="ECO:0007669"/>
    <property type="project" value="InterPro"/>
</dbReference>
<dbReference type="EMBL" id="KV454411">
    <property type="protein sequence ID" value="ODQ64508.1"/>
    <property type="molecule type" value="Genomic_DNA"/>
</dbReference>
<dbReference type="FunFam" id="2.40.100.10:FF:000014">
    <property type="entry name" value="Peptidyl-prolyl cis-trans isomerase cyp65"/>
    <property type="match status" value="1"/>
</dbReference>
<feature type="domain" description="U-box" evidence="13">
    <location>
        <begin position="63"/>
        <end position="118"/>
    </location>
</feature>
<feature type="region of interest" description="Disordered" evidence="11">
    <location>
        <begin position="452"/>
        <end position="491"/>
    </location>
</feature>
<dbReference type="InterPro" id="IPR044666">
    <property type="entry name" value="Cyclophilin_A-like"/>
</dbReference>
<evidence type="ECO:0000256" key="1">
    <source>
        <dbReference type="ARBA" id="ARBA00000900"/>
    </source>
</evidence>
<dbReference type="InterPro" id="IPR029000">
    <property type="entry name" value="Cyclophilin-like_dom_sf"/>
</dbReference>
<gene>
    <name evidence="14" type="ORF">NADFUDRAFT_52146</name>
</gene>
<dbReference type="PROSITE" id="PS50072">
    <property type="entry name" value="CSA_PPIASE_2"/>
    <property type="match status" value="1"/>
</dbReference>
<dbReference type="GO" id="GO:0000209">
    <property type="term" value="P:protein polyubiquitination"/>
    <property type="evidence" value="ECO:0007669"/>
    <property type="project" value="TreeGrafter"/>
</dbReference>
<evidence type="ECO:0000256" key="11">
    <source>
        <dbReference type="SAM" id="MobiDB-lite"/>
    </source>
</evidence>
<evidence type="ECO:0000256" key="3">
    <source>
        <dbReference type="ARBA" id="ARBA00003697"/>
    </source>
</evidence>
<comment type="catalytic activity">
    <reaction evidence="1">
        <text>S-ubiquitinyl-[E2 ubiquitin-conjugating enzyme]-L-cysteine + [acceptor protein]-L-lysine = [E2 ubiquitin-conjugating enzyme]-L-cysteine + N(6)-ubiquitinyl-[acceptor protein]-L-lysine.</text>
        <dbReference type="EC" id="2.3.2.27"/>
    </reaction>
</comment>
<dbReference type="InterPro" id="IPR002130">
    <property type="entry name" value="Cyclophilin-type_PPIase_dom"/>
</dbReference>
<dbReference type="InterPro" id="IPR013083">
    <property type="entry name" value="Znf_RING/FYVE/PHD"/>
</dbReference>
<keyword evidence="8" id="KW-0697">Rotamase</keyword>
<dbReference type="PRINTS" id="PR00153">
    <property type="entry name" value="CSAPPISMRASE"/>
</dbReference>
<name>A0A1E3PGK0_9ASCO</name>
<organism evidence="14 15">
    <name type="scientific">Nadsonia fulvescens var. elongata DSM 6958</name>
    <dbReference type="NCBI Taxonomy" id="857566"/>
    <lineage>
        <taxon>Eukaryota</taxon>
        <taxon>Fungi</taxon>
        <taxon>Dikarya</taxon>
        <taxon>Ascomycota</taxon>
        <taxon>Saccharomycotina</taxon>
        <taxon>Dipodascomycetes</taxon>
        <taxon>Dipodascales</taxon>
        <taxon>Dipodascales incertae sedis</taxon>
        <taxon>Nadsonia</taxon>
    </lineage>
</organism>
<keyword evidence="10" id="KW-0539">Nucleus</keyword>
<dbReference type="PROSITE" id="PS51698">
    <property type="entry name" value="U_BOX"/>
    <property type="match status" value="1"/>
</dbReference>
<feature type="compositionally biased region" description="Polar residues" evidence="11">
    <location>
        <begin position="481"/>
        <end position="491"/>
    </location>
</feature>
<accession>A0A1E3PGK0</accession>
<dbReference type="Gene3D" id="3.30.40.10">
    <property type="entry name" value="Zinc/RING finger domain, C3HC4 (zinc finger)"/>
    <property type="match status" value="1"/>
</dbReference>
<dbReference type="Pfam" id="PF00160">
    <property type="entry name" value="Pro_isomerase"/>
    <property type="match status" value="1"/>
</dbReference>
<dbReference type="AlphaFoldDB" id="A0A1E3PGK0"/>
<evidence type="ECO:0000259" key="12">
    <source>
        <dbReference type="PROSITE" id="PS50072"/>
    </source>
</evidence>
<evidence type="ECO:0000256" key="2">
    <source>
        <dbReference type="ARBA" id="ARBA00000971"/>
    </source>
</evidence>
<evidence type="ECO:0000256" key="6">
    <source>
        <dbReference type="ARBA" id="ARBA00022679"/>
    </source>
</evidence>
<dbReference type="PANTHER" id="PTHR45625">
    <property type="entry name" value="PEPTIDYL-PROLYL CIS-TRANS ISOMERASE-RELATED"/>
    <property type="match status" value="1"/>
</dbReference>
<dbReference type="InterPro" id="IPR003613">
    <property type="entry name" value="Ubox_domain"/>
</dbReference>
<dbReference type="PANTHER" id="PTHR45625:SF1">
    <property type="entry name" value="RING-TYPE E3 UBIQUITIN-PROTEIN LIGASE PPIL2"/>
    <property type="match status" value="1"/>
</dbReference>
<dbReference type="PROSITE" id="PS00170">
    <property type="entry name" value="CSA_PPIASE_1"/>
    <property type="match status" value="1"/>
</dbReference>
<comment type="catalytic activity">
    <reaction evidence="2">
        <text>[protein]-peptidylproline (omega=180) = [protein]-peptidylproline (omega=0)</text>
        <dbReference type="Rhea" id="RHEA:16237"/>
        <dbReference type="Rhea" id="RHEA-COMP:10747"/>
        <dbReference type="Rhea" id="RHEA-COMP:10748"/>
        <dbReference type="ChEBI" id="CHEBI:83833"/>
        <dbReference type="ChEBI" id="CHEBI:83834"/>
        <dbReference type="EC" id="5.2.1.8"/>
    </reaction>
</comment>
<evidence type="ECO:0000259" key="13">
    <source>
        <dbReference type="PROSITE" id="PS51698"/>
    </source>
</evidence>
<keyword evidence="9" id="KW-0413">Isomerase</keyword>
<dbReference type="STRING" id="857566.A0A1E3PGK0"/>
<evidence type="ECO:0000313" key="14">
    <source>
        <dbReference type="EMBL" id="ODQ64508.1"/>
    </source>
</evidence>
<evidence type="ECO:0000313" key="15">
    <source>
        <dbReference type="Proteomes" id="UP000095009"/>
    </source>
</evidence>
<dbReference type="SMART" id="SM00504">
    <property type="entry name" value="Ubox"/>
    <property type="match status" value="1"/>
</dbReference>
<comment type="function">
    <text evidence="3">May catalyze the cis-trans isomerization of proline imidic peptide bonds in oligopeptides thereby assisting the folding of proteins. May also function as a chaperone, playing a role in intracellular transport of proteins. May also have a protein ubiquitin ligase activity acting as an E3 ubiquitin protein ligase or as a ubiquitin-ubiquitin ligase promoting elongation of ubiquitin chains on proteins.</text>
</comment>
<keyword evidence="6" id="KW-0808">Transferase</keyword>
<dbReference type="GO" id="GO:0061630">
    <property type="term" value="F:ubiquitin protein ligase activity"/>
    <property type="evidence" value="ECO:0007669"/>
    <property type="project" value="UniProtKB-EC"/>
</dbReference>
<dbReference type="GO" id="GO:0071013">
    <property type="term" value="C:catalytic step 2 spliceosome"/>
    <property type="evidence" value="ECO:0007669"/>
    <property type="project" value="TreeGrafter"/>
</dbReference>
<feature type="region of interest" description="Disordered" evidence="11">
    <location>
        <begin position="190"/>
        <end position="209"/>
    </location>
</feature>
<dbReference type="Gene3D" id="2.40.100.10">
    <property type="entry name" value="Cyclophilin-like"/>
    <property type="match status" value="1"/>
</dbReference>
<dbReference type="SUPFAM" id="SSF50891">
    <property type="entry name" value="Cyclophilin-like"/>
    <property type="match status" value="1"/>
</dbReference>
<feature type="domain" description="PPIase cyclophilin-type" evidence="12">
    <location>
        <begin position="256"/>
        <end position="408"/>
    </location>
</feature>
<evidence type="ECO:0000256" key="8">
    <source>
        <dbReference type="ARBA" id="ARBA00023110"/>
    </source>
</evidence>